<dbReference type="Pfam" id="PF07734">
    <property type="entry name" value="FBA_1"/>
    <property type="match status" value="1"/>
</dbReference>
<accession>A0AAD3XL35</accession>
<sequence>MVIKSCGNPLDQIDGWRLRRITLAYKNPIITTVADALATNEAVRSLKFSTVKMIALQNFFKVEESGISGKDSKLTKFLSPFHTRIHLYLVLRIMESDPLTQNNQDTMVLWNPTTKKYRVLPPPLLASAEKGSVQVGFGFDSSIDDYKVVRAVSMEIDLIDDEDEDEYDAQKDDVMKVEVLTLKSGCWRFVESFPYCNHFNEMGKLVNASVHWMATESCYLDSTKDLPFLILGFGLTEEKIWVVPQPELDANRPIFDLGVLGECLCMGRDNESNLQVWVMKEYGVSTSWTKLLSVQSPGSFIPMTPLCYVSDDEILMNADADGLVVYNLHKQTWRKFCTIGAKLLGQFEVANYAESLVSPWVE</sequence>
<dbReference type="InterPro" id="IPR006527">
    <property type="entry name" value="F-box-assoc_dom_typ1"/>
</dbReference>
<evidence type="ECO:0000313" key="3">
    <source>
        <dbReference type="Proteomes" id="UP001279734"/>
    </source>
</evidence>
<dbReference type="NCBIfam" id="TIGR01640">
    <property type="entry name" value="F_box_assoc_1"/>
    <property type="match status" value="1"/>
</dbReference>
<dbReference type="AlphaFoldDB" id="A0AAD3XL35"/>
<evidence type="ECO:0000259" key="1">
    <source>
        <dbReference type="Pfam" id="PF07734"/>
    </source>
</evidence>
<dbReference type="InterPro" id="IPR017451">
    <property type="entry name" value="F-box-assoc_interact_dom"/>
</dbReference>
<feature type="domain" description="F-box associated beta-propeller type 1" evidence="1">
    <location>
        <begin position="102"/>
        <end position="348"/>
    </location>
</feature>
<dbReference type="PANTHER" id="PTHR31672:SF13">
    <property type="entry name" value="F-BOX PROTEIN CPR30-LIKE"/>
    <property type="match status" value="1"/>
</dbReference>
<protein>
    <recommendedName>
        <fullName evidence="1">F-box associated beta-propeller type 1 domain-containing protein</fullName>
    </recommendedName>
</protein>
<keyword evidence="3" id="KW-1185">Reference proteome</keyword>
<gene>
    <name evidence="2" type="ORF">Nepgr_010209</name>
</gene>
<comment type="caution">
    <text evidence="2">The sequence shown here is derived from an EMBL/GenBank/DDBJ whole genome shotgun (WGS) entry which is preliminary data.</text>
</comment>
<dbReference type="PANTHER" id="PTHR31672">
    <property type="entry name" value="BNACNNG10540D PROTEIN"/>
    <property type="match status" value="1"/>
</dbReference>
<dbReference type="InterPro" id="IPR050796">
    <property type="entry name" value="SCF_F-box_component"/>
</dbReference>
<dbReference type="EMBL" id="BSYO01000008">
    <property type="protein sequence ID" value="GMH08369.1"/>
    <property type="molecule type" value="Genomic_DNA"/>
</dbReference>
<dbReference type="Proteomes" id="UP001279734">
    <property type="component" value="Unassembled WGS sequence"/>
</dbReference>
<proteinExistence type="predicted"/>
<organism evidence="2 3">
    <name type="scientific">Nepenthes gracilis</name>
    <name type="common">Slender pitcher plant</name>
    <dbReference type="NCBI Taxonomy" id="150966"/>
    <lineage>
        <taxon>Eukaryota</taxon>
        <taxon>Viridiplantae</taxon>
        <taxon>Streptophyta</taxon>
        <taxon>Embryophyta</taxon>
        <taxon>Tracheophyta</taxon>
        <taxon>Spermatophyta</taxon>
        <taxon>Magnoliopsida</taxon>
        <taxon>eudicotyledons</taxon>
        <taxon>Gunneridae</taxon>
        <taxon>Pentapetalae</taxon>
        <taxon>Caryophyllales</taxon>
        <taxon>Nepenthaceae</taxon>
        <taxon>Nepenthes</taxon>
    </lineage>
</organism>
<name>A0AAD3XL35_NEPGR</name>
<evidence type="ECO:0000313" key="2">
    <source>
        <dbReference type="EMBL" id="GMH08369.1"/>
    </source>
</evidence>
<reference evidence="2" key="1">
    <citation type="submission" date="2023-05" db="EMBL/GenBank/DDBJ databases">
        <title>Nepenthes gracilis genome sequencing.</title>
        <authorList>
            <person name="Fukushima K."/>
        </authorList>
    </citation>
    <scope>NUCLEOTIDE SEQUENCE</scope>
    <source>
        <strain evidence="2">SING2019-196</strain>
    </source>
</reference>